<comment type="caution">
    <text evidence="4">The sequence shown here is derived from an EMBL/GenBank/DDBJ whole genome shotgun (WGS) entry which is preliminary data.</text>
</comment>
<protein>
    <submittedName>
        <fullName evidence="4">V-type ATPase subunit</fullName>
    </submittedName>
</protein>
<accession>A0A9D1P5M0</accession>
<dbReference type="AlphaFoldDB" id="A0A9D1P5M0"/>
<dbReference type="InterPro" id="IPR044911">
    <property type="entry name" value="V-type_ATPase_csu/dsu_dom_3"/>
</dbReference>
<reference evidence="4" key="1">
    <citation type="submission" date="2020-10" db="EMBL/GenBank/DDBJ databases">
        <authorList>
            <person name="Gilroy R."/>
        </authorList>
    </citation>
    <scope>NUCLEOTIDE SEQUENCE</scope>
    <source>
        <strain evidence="4">CHK188-20938</strain>
    </source>
</reference>
<evidence type="ECO:0000256" key="1">
    <source>
        <dbReference type="ARBA" id="ARBA00006709"/>
    </source>
</evidence>
<dbReference type="InterPro" id="IPR035067">
    <property type="entry name" value="V-type_ATPase_csu/dsu"/>
</dbReference>
<reference evidence="4" key="2">
    <citation type="journal article" date="2021" name="PeerJ">
        <title>Extensive microbial diversity within the chicken gut microbiome revealed by metagenomics and culture.</title>
        <authorList>
            <person name="Gilroy R."/>
            <person name="Ravi A."/>
            <person name="Getino M."/>
            <person name="Pursley I."/>
            <person name="Horton D.L."/>
            <person name="Alikhan N.F."/>
            <person name="Baker D."/>
            <person name="Gharbi K."/>
            <person name="Hall N."/>
            <person name="Watson M."/>
            <person name="Adriaenssens E.M."/>
            <person name="Foster-Nyarko E."/>
            <person name="Jarju S."/>
            <person name="Secka A."/>
            <person name="Antonio M."/>
            <person name="Oren A."/>
            <person name="Chaudhuri R.R."/>
            <person name="La Ragione R."/>
            <person name="Hildebrand F."/>
            <person name="Pallen M.J."/>
        </authorList>
    </citation>
    <scope>NUCLEOTIDE SEQUENCE</scope>
    <source>
        <strain evidence="4">CHK188-20938</strain>
    </source>
</reference>
<dbReference type="EMBL" id="DVOO01000030">
    <property type="protein sequence ID" value="HIV26134.1"/>
    <property type="molecule type" value="Genomic_DNA"/>
</dbReference>
<dbReference type="PANTHER" id="PTHR38682">
    <property type="entry name" value="V-TYPE ATP SYNTHASE SUBUNIT C"/>
    <property type="match status" value="1"/>
</dbReference>
<keyword evidence="3" id="KW-0406">Ion transport</keyword>
<name>A0A9D1P5M0_9FIRM</name>
<dbReference type="InterPro" id="IPR050873">
    <property type="entry name" value="V-ATPase_V0D/AC39_subunit"/>
</dbReference>
<sequence length="324" mass="35956">MKNDYTYAVARIRVREQELLSRADIEQLRAVREAEDILRFLAERGWGDGSGKQRAEELLAWETRKSWALMEELLEDVSVLSVLRIPADYHNLKAAVKLCYTKAEIAPERLFEEGGNLDPALLQKCAEEREFHSLPEPMARAAAEASDALLHTGDGQICDRILDRASLEAVYEAGRASREPVLKAYAALAAAAADIRIAARCGRCGKSLEFLISALAPLEELQAEGLARSALEGEEALAEYLVSAGFGAAAEALLVSDAAFEKWYRDQIIRLIRPQKANPFTAGPLAAYLLAREQEIWSVRMILTVKQNGLPEELLQERLGEMYV</sequence>
<evidence type="ECO:0000313" key="5">
    <source>
        <dbReference type="Proteomes" id="UP000824169"/>
    </source>
</evidence>
<evidence type="ECO:0000313" key="4">
    <source>
        <dbReference type="EMBL" id="HIV26134.1"/>
    </source>
</evidence>
<evidence type="ECO:0000256" key="2">
    <source>
        <dbReference type="ARBA" id="ARBA00022448"/>
    </source>
</evidence>
<gene>
    <name evidence="4" type="ORF">IAB71_10230</name>
</gene>
<comment type="similarity">
    <text evidence="1">Belongs to the V-ATPase V0D/AC39 subunit family.</text>
</comment>
<dbReference type="Gene3D" id="1.20.1690.10">
    <property type="entry name" value="V-type ATP synthase subunit C domain"/>
    <property type="match status" value="2"/>
</dbReference>
<dbReference type="GO" id="GO:0046961">
    <property type="term" value="F:proton-transporting ATPase activity, rotational mechanism"/>
    <property type="evidence" value="ECO:0007669"/>
    <property type="project" value="InterPro"/>
</dbReference>
<dbReference type="SUPFAM" id="SSF103486">
    <property type="entry name" value="V-type ATP synthase subunit C"/>
    <property type="match status" value="1"/>
</dbReference>
<dbReference type="Pfam" id="PF01992">
    <property type="entry name" value="vATP-synt_AC39"/>
    <property type="match status" value="1"/>
</dbReference>
<organism evidence="4 5">
    <name type="scientific">Candidatus Scatomonas pullistercoris</name>
    <dbReference type="NCBI Taxonomy" id="2840920"/>
    <lineage>
        <taxon>Bacteria</taxon>
        <taxon>Bacillati</taxon>
        <taxon>Bacillota</taxon>
        <taxon>Clostridia</taxon>
        <taxon>Lachnospirales</taxon>
        <taxon>Lachnospiraceae</taxon>
        <taxon>Lachnospiraceae incertae sedis</taxon>
        <taxon>Candidatus Scatomonas</taxon>
    </lineage>
</organism>
<dbReference type="Gene3D" id="1.10.132.50">
    <property type="entry name" value="ATP synthase (C/AC39) subunit, domain 3"/>
    <property type="match status" value="1"/>
</dbReference>
<keyword evidence="2" id="KW-0813">Transport</keyword>
<proteinExistence type="inferred from homology"/>
<dbReference type="InterPro" id="IPR036079">
    <property type="entry name" value="ATPase_csu/dsu_sf"/>
</dbReference>
<dbReference type="PANTHER" id="PTHR38682:SF1">
    <property type="entry name" value="V-TYPE ATP SYNTHASE SUBUNIT C"/>
    <property type="match status" value="1"/>
</dbReference>
<dbReference type="Proteomes" id="UP000824169">
    <property type="component" value="Unassembled WGS sequence"/>
</dbReference>
<evidence type="ECO:0000256" key="3">
    <source>
        <dbReference type="ARBA" id="ARBA00023065"/>
    </source>
</evidence>
<dbReference type="InterPro" id="IPR002843">
    <property type="entry name" value="ATPase_V0-cplx_csu/dsu"/>
</dbReference>